<dbReference type="Proteomes" id="UP000002279">
    <property type="component" value="Chromosome 10"/>
</dbReference>
<keyword evidence="6" id="KW-1185">Reference proteome</keyword>
<feature type="region of interest" description="Disordered" evidence="1">
    <location>
        <begin position="435"/>
        <end position="459"/>
    </location>
</feature>
<dbReference type="PANTHER" id="PTHR47086:SF5">
    <property type="entry name" value="SWIM-TYPE DOMAIN-CONTAINING PROTEIN"/>
    <property type="match status" value="1"/>
</dbReference>
<dbReference type="Pfam" id="PF20784">
    <property type="entry name" value="DUF5575_C"/>
    <property type="match status" value="1"/>
</dbReference>
<feature type="domain" description="ZSWIM9 central RNaseH-like" evidence="2">
    <location>
        <begin position="139"/>
        <end position="308"/>
    </location>
</feature>
<proteinExistence type="predicted"/>
<dbReference type="InParanoid" id="A0A6I8NZT9"/>
<name>A0A6I8NZT9_ORNAN</name>
<dbReference type="InterPro" id="IPR049218">
    <property type="entry name" value="DUF5575_C"/>
</dbReference>
<accession>A0A6I8NZT9</accession>
<dbReference type="Pfam" id="PF17738">
    <property type="entry name" value="DUF5575"/>
    <property type="match status" value="1"/>
</dbReference>
<sequence length="509" mass="55484">MGDLGLGREFHTWHQFTSFFDDWCEAHKALFIVASLKPLVSQRRHPPPYLPNLAATLRFRFVRLICRHSGTYVGQSTVQRNKLSEKIACPASVTLRLGPKKDRLVVIEANLEHNHQLAAGEFARRFRRRQLEASLGLPIRITNSVSKRFLAPDLVRNLEDYSRDKDKGMCELLAQLDGLFQADPGAKVKLVFQEDVAILGCIFLATSPMRELLRAAPRLLFLDLAAGLGGDFDLYSVLCQDADGRGREAAYCLARRGTRDLLVFIVASLVQSVPDIKARVECLTVGAALPAGADAVEDVLPRARVQICRAQVLEALGRRARELAPLRRGRLLPLLRRLARAASPGAYGRDLSRLEDAAPLAFLRYYLETWHPLKGMWVACWAYPELREGVFAAHLAAHRRKVLPALAPARSLAACLGELLALQAPPLELPAREAAEAAAPVAEPGPGGVREAEGAGGPGGPFLAGPGPASCGCPVFGSGRRPCRRLFAGRLWAGEPLCDARPLPVGEDG</sequence>
<reference evidence="5" key="3">
    <citation type="submission" date="2025-09" db="UniProtKB">
        <authorList>
            <consortium name="Ensembl"/>
        </authorList>
    </citation>
    <scope>IDENTIFICATION</scope>
    <source>
        <strain evidence="5">Glennie</strain>
    </source>
</reference>
<evidence type="ECO:0000313" key="5">
    <source>
        <dbReference type="Ensembl" id="ENSOANP00000046377.1"/>
    </source>
</evidence>
<evidence type="ECO:0000259" key="4">
    <source>
        <dbReference type="Pfam" id="PF20784"/>
    </source>
</evidence>
<reference evidence="5" key="2">
    <citation type="submission" date="2025-08" db="UniProtKB">
        <authorList>
            <consortium name="Ensembl"/>
        </authorList>
    </citation>
    <scope>IDENTIFICATION</scope>
    <source>
        <strain evidence="5">Glennie</strain>
    </source>
</reference>
<dbReference type="Pfam" id="PF20783">
    <property type="entry name" value="DUF5575_N"/>
    <property type="match status" value="1"/>
</dbReference>
<evidence type="ECO:0000313" key="6">
    <source>
        <dbReference type="Proteomes" id="UP000002279"/>
    </source>
</evidence>
<evidence type="ECO:0000259" key="2">
    <source>
        <dbReference type="Pfam" id="PF17738"/>
    </source>
</evidence>
<feature type="domain" description="DUF5575" evidence="4">
    <location>
        <begin position="310"/>
        <end position="423"/>
    </location>
</feature>
<dbReference type="AlphaFoldDB" id="A0A6I8NZT9"/>
<dbReference type="InterPro" id="IPR048315">
    <property type="entry name" value="ZSWIM9_RNaseH-like"/>
</dbReference>
<organism evidence="5 6">
    <name type="scientific">Ornithorhynchus anatinus</name>
    <name type="common">Duckbill platypus</name>
    <dbReference type="NCBI Taxonomy" id="9258"/>
    <lineage>
        <taxon>Eukaryota</taxon>
        <taxon>Metazoa</taxon>
        <taxon>Chordata</taxon>
        <taxon>Craniata</taxon>
        <taxon>Vertebrata</taxon>
        <taxon>Euteleostomi</taxon>
        <taxon>Mammalia</taxon>
        <taxon>Monotremata</taxon>
        <taxon>Ornithorhynchidae</taxon>
        <taxon>Ornithorhynchus</taxon>
    </lineage>
</organism>
<dbReference type="Bgee" id="ENSOANG00000049253">
    <property type="expression patterns" value="Expressed in cerebellum and 6 other cell types or tissues"/>
</dbReference>
<evidence type="ECO:0000259" key="3">
    <source>
        <dbReference type="Pfam" id="PF20783"/>
    </source>
</evidence>
<dbReference type="InterPro" id="IPR049217">
    <property type="entry name" value="DUF5575_N"/>
</dbReference>
<dbReference type="Ensembl" id="ENSOANT00000059057.1">
    <property type="protein sequence ID" value="ENSOANP00000046377.1"/>
    <property type="gene ID" value="ENSOANG00000049253.1"/>
</dbReference>
<dbReference type="OMA" id="ECWAFER"/>
<evidence type="ECO:0008006" key="7">
    <source>
        <dbReference type="Google" id="ProtNLM"/>
    </source>
</evidence>
<dbReference type="PANTHER" id="PTHR47086">
    <property type="entry name" value="BTB DOMAIN-CONTAINING PROTEIN"/>
    <property type="match status" value="1"/>
</dbReference>
<dbReference type="GeneTree" id="ENSGT00940000167648"/>
<feature type="domain" description="DUF5575" evidence="3">
    <location>
        <begin position="8"/>
        <end position="125"/>
    </location>
</feature>
<protein>
    <recommendedName>
        <fullName evidence="7">SWIM-type domain-containing protein</fullName>
    </recommendedName>
</protein>
<dbReference type="InterPro" id="IPR040854">
    <property type="entry name" value="ZSWIM9"/>
</dbReference>
<reference evidence="5 6" key="1">
    <citation type="journal article" date="2008" name="Nature">
        <title>Genome analysis of the platypus reveals unique signatures of evolution.</title>
        <authorList>
            <person name="Warren W.C."/>
            <person name="Hillier L.W."/>
            <person name="Marshall Graves J.A."/>
            <person name="Birney E."/>
            <person name="Ponting C.P."/>
            <person name="Grutzner F."/>
            <person name="Belov K."/>
            <person name="Miller W."/>
            <person name="Clarke L."/>
            <person name="Chinwalla A.T."/>
            <person name="Yang S.P."/>
            <person name="Heger A."/>
            <person name="Locke D.P."/>
            <person name="Miethke P."/>
            <person name="Waters P.D."/>
            <person name="Veyrunes F."/>
            <person name="Fulton L."/>
            <person name="Fulton B."/>
            <person name="Graves T."/>
            <person name="Wallis J."/>
            <person name="Puente X.S."/>
            <person name="Lopez-Otin C."/>
            <person name="Ordonez G.R."/>
            <person name="Eichler E.E."/>
            <person name="Chen L."/>
            <person name="Cheng Z."/>
            <person name="Deakin J.E."/>
            <person name="Alsop A."/>
            <person name="Thompson K."/>
            <person name="Kirby P."/>
            <person name="Papenfuss A.T."/>
            <person name="Wakefield M.J."/>
            <person name="Olender T."/>
            <person name="Lancet D."/>
            <person name="Huttley G.A."/>
            <person name="Smit A.F."/>
            <person name="Pask A."/>
            <person name="Temple-Smith P."/>
            <person name="Batzer M.A."/>
            <person name="Walker J.A."/>
            <person name="Konkel M.K."/>
            <person name="Harris R.S."/>
            <person name="Whittington C.M."/>
            <person name="Wong E.S."/>
            <person name="Gemmell N.J."/>
            <person name="Buschiazzo E."/>
            <person name="Vargas Jentzsch I.M."/>
            <person name="Merkel A."/>
            <person name="Schmitz J."/>
            <person name="Zemann A."/>
            <person name="Churakov G."/>
            <person name="Kriegs J.O."/>
            <person name="Brosius J."/>
            <person name="Murchison E.P."/>
            <person name="Sachidanandam R."/>
            <person name="Smith C."/>
            <person name="Hannon G.J."/>
            <person name="Tsend-Ayush E."/>
            <person name="McMillan D."/>
            <person name="Attenborough R."/>
            <person name="Rens W."/>
            <person name="Ferguson-Smith M."/>
            <person name="Lefevre C.M."/>
            <person name="Sharp J.A."/>
            <person name="Nicholas K.R."/>
            <person name="Ray D.A."/>
            <person name="Kube M."/>
            <person name="Reinhardt R."/>
            <person name="Pringle T.H."/>
            <person name="Taylor J."/>
            <person name="Jones R.C."/>
            <person name="Nixon B."/>
            <person name="Dacheux J.L."/>
            <person name="Niwa H."/>
            <person name="Sekita Y."/>
            <person name="Huang X."/>
            <person name="Stark A."/>
            <person name="Kheradpour P."/>
            <person name="Kellis M."/>
            <person name="Flicek P."/>
            <person name="Chen Y."/>
            <person name="Webber C."/>
            <person name="Hardison R."/>
            <person name="Nelson J."/>
            <person name="Hallsworth-Pepin K."/>
            <person name="Delehaunty K."/>
            <person name="Markovic C."/>
            <person name="Minx P."/>
            <person name="Feng Y."/>
            <person name="Kremitzki C."/>
            <person name="Mitreva M."/>
            <person name="Glasscock J."/>
            <person name="Wylie T."/>
            <person name="Wohldmann P."/>
            <person name="Thiru P."/>
            <person name="Nhan M.N."/>
            <person name="Pohl C.S."/>
            <person name="Smith S.M."/>
            <person name="Hou S."/>
            <person name="Nefedov M."/>
            <person name="de Jong P.J."/>
            <person name="Renfree M.B."/>
            <person name="Mardis E.R."/>
            <person name="Wilson R.K."/>
        </authorList>
    </citation>
    <scope>NUCLEOTIDE SEQUENCE [LARGE SCALE GENOMIC DNA]</scope>
    <source>
        <strain evidence="5 6">Glennie</strain>
    </source>
</reference>
<evidence type="ECO:0000256" key="1">
    <source>
        <dbReference type="SAM" id="MobiDB-lite"/>
    </source>
</evidence>